<gene>
    <name evidence="1" type="ORF">ASS94_01765</name>
</gene>
<dbReference type="EMBL" id="LNPX01000007">
    <property type="protein sequence ID" value="OEK58716.1"/>
    <property type="molecule type" value="Genomic_DNA"/>
</dbReference>
<protein>
    <submittedName>
        <fullName evidence="1">Uncharacterized protein</fullName>
    </submittedName>
</protein>
<organism evidence="1 2">
    <name type="scientific">Staphylococcus equorum</name>
    <dbReference type="NCBI Taxonomy" id="246432"/>
    <lineage>
        <taxon>Bacteria</taxon>
        <taxon>Bacillati</taxon>
        <taxon>Bacillota</taxon>
        <taxon>Bacilli</taxon>
        <taxon>Bacillales</taxon>
        <taxon>Staphylococcaceae</taxon>
        <taxon>Staphylococcus</taxon>
    </lineage>
</organism>
<evidence type="ECO:0000313" key="1">
    <source>
        <dbReference type="EMBL" id="OEK58716.1"/>
    </source>
</evidence>
<evidence type="ECO:0000313" key="2">
    <source>
        <dbReference type="Proteomes" id="UP000095464"/>
    </source>
</evidence>
<dbReference type="Proteomes" id="UP000095464">
    <property type="component" value="Unassembled WGS sequence"/>
</dbReference>
<name>A0AAP7IEX1_9STAP</name>
<accession>A0AAP7IEX1</accession>
<proteinExistence type="predicted"/>
<reference evidence="2" key="1">
    <citation type="submission" date="2015-11" db="EMBL/GenBank/DDBJ databases">
        <title>Genomic diversity of Staphylococcus saprophyticus strains from urinary tract infections, animal surfaces, and fermented foods.</title>
        <authorList>
            <person name="Wolfe B.E."/>
        </authorList>
    </citation>
    <scope>NUCLEOTIDE SEQUENCE [LARGE SCALE GENOMIC DNA]</scope>
    <source>
        <strain evidence="2">738_7</strain>
    </source>
</reference>
<dbReference type="AlphaFoldDB" id="A0AAP7IEX1"/>
<comment type="caution">
    <text evidence="1">The sequence shown here is derived from an EMBL/GenBank/DDBJ whole genome shotgun (WGS) entry which is preliminary data.</text>
</comment>
<dbReference type="RefSeq" id="WP_069812955.1">
    <property type="nucleotide sequence ID" value="NZ_JARGCF010000001.1"/>
</dbReference>
<sequence>MNIISKFYKNINKDLNKFSSSFANIISPHDKKKDIDKLNVYYHKKDNTSEDWKKIKGDYTKIGNDIRKAIKNYAR</sequence>